<comment type="function">
    <text evidence="5">Involved in beta-(1--&gt;2)glucan export. Transmembrane domains (TMD) form a pore in the inner membrane and the ATP-binding domain (NBD) is responsible for energy generation.</text>
</comment>
<keyword evidence="8" id="KW-1185">Reference proteome</keyword>
<evidence type="ECO:0000256" key="3">
    <source>
        <dbReference type="ARBA" id="ARBA00022741"/>
    </source>
</evidence>
<dbReference type="Proteomes" id="UP000034832">
    <property type="component" value="Unassembled WGS sequence"/>
</dbReference>
<evidence type="ECO:0000256" key="1">
    <source>
        <dbReference type="ARBA" id="ARBA00005417"/>
    </source>
</evidence>
<dbReference type="InterPro" id="IPR017871">
    <property type="entry name" value="ABC_transporter-like_CS"/>
</dbReference>
<dbReference type="GO" id="GO:0005304">
    <property type="term" value="F:L-valine transmembrane transporter activity"/>
    <property type="evidence" value="ECO:0007669"/>
    <property type="project" value="TreeGrafter"/>
</dbReference>
<dbReference type="CDD" id="cd03219">
    <property type="entry name" value="ABC_Mj1267_LivG_branched"/>
    <property type="match status" value="1"/>
</dbReference>
<dbReference type="GO" id="GO:0042941">
    <property type="term" value="P:D-alanine transmembrane transport"/>
    <property type="evidence" value="ECO:0007669"/>
    <property type="project" value="TreeGrafter"/>
</dbReference>
<feature type="domain" description="ABC transporter" evidence="6">
    <location>
        <begin position="4"/>
        <end position="245"/>
    </location>
</feature>
<dbReference type="AlphaFoldDB" id="A0A4U6BM79"/>
<dbReference type="InterPro" id="IPR051120">
    <property type="entry name" value="ABC_AA/LPS_Transport"/>
</dbReference>
<evidence type="ECO:0000256" key="5">
    <source>
        <dbReference type="ARBA" id="ARBA00024722"/>
    </source>
</evidence>
<protein>
    <submittedName>
        <fullName evidence="7">ABC transporter ATP-binding protein</fullName>
    </submittedName>
</protein>
<dbReference type="GO" id="GO:0016887">
    <property type="term" value="F:ATP hydrolysis activity"/>
    <property type="evidence" value="ECO:0007669"/>
    <property type="project" value="InterPro"/>
</dbReference>
<comment type="caution">
    <text evidence="7">The sequence shown here is derived from an EMBL/GenBank/DDBJ whole genome shotgun (WGS) entry which is preliminary data.</text>
</comment>
<dbReference type="PANTHER" id="PTHR45772">
    <property type="entry name" value="CONSERVED COMPONENT OF ABC TRANSPORTER FOR NATURAL AMINO ACIDS-RELATED"/>
    <property type="match status" value="1"/>
</dbReference>
<dbReference type="RefSeq" id="WP_046828847.1">
    <property type="nucleotide sequence ID" value="NZ_LBIA02000001.1"/>
</dbReference>
<dbReference type="STRING" id="211460.YH63_15650"/>
<evidence type="ECO:0000313" key="8">
    <source>
        <dbReference type="Proteomes" id="UP000034832"/>
    </source>
</evidence>
<dbReference type="InterPro" id="IPR027417">
    <property type="entry name" value="P-loop_NTPase"/>
</dbReference>
<evidence type="ECO:0000256" key="4">
    <source>
        <dbReference type="ARBA" id="ARBA00022840"/>
    </source>
</evidence>
<keyword evidence="2" id="KW-0813">Transport</keyword>
<dbReference type="Gene3D" id="3.40.50.300">
    <property type="entry name" value="P-loop containing nucleotide triphosphate hydrolases"/>
    <property type="match status" value="1"/>
</dbReference>
<organism evidence="7 8">
    <name type="scientific">Afipia massiliensis</name>
    <dbReference type="NCBI Taxonomy" id="211460"/>
    <lineage>
        <taxon>Bacteria</taxon>
        <taxon>Pseudomonadati</taxon>
        <taxon>Pseudomonadota</taxon>
        <taxon>Alphaproteobacteria</taxon>
        <taxon>Hyphomicrobiales</taxon>
        <taxon>Nitrobacteraceae</taxon>
        <taxon>Afipia</taxon>
    </lineage>
</organism>
<keyword evidence="3" id="KW-0547">Nucleotide-binding</keyword>
<dbReference type="InterPro" id="IPR003593">
    <property type="entry name" value="AAA+_ATPase"/>
</dbReference>
<dbReference type="Pfam" id="PF00005">
    <property type="entry name" value="ABC_tran"/>
    <property type="match status" value="1"/>
</dbReference>
<dbReference type="EMBL" id="LBIA02000001">
    <property type="protein sequence ID" value="TKT70505.1"/>
    <property type="molecule type" value="Genomic_DNA"/>
</dbReference>
<sequence>MALFEANGLHMRFGRRVVLERIDLSVEEGMFAGIIGPNGAGKTTCFNVLTGRFRPNRGRIVFNGEDITGLAPERIVRKGIARSFQIMTLFDEYSARDNVIQALPQMREMASHAGHAVACDRFLFEQADEILENVGLAAKASIPAKDLSYGDRRALEIAVALATRPRILFLDEPTSGLGASGRARLKILLGELKRKVTIVAIEHDLDLLFALADRISVIQWGQVIAQGSPEELKSDPWVRRSNLGKLQ</sequence>
<keyword evidence="4 7" id="KW-0067">ATP-binding</keyword>
<accession>A0A4U6BM79</accession>
<dbReference type="GO" id="GO:0015808">
    <property type="term" value="P:L-alanine transport"/>
    <property type="evidence" value="ECO:0007669"/>
    <property type="project" value="TreeGrafter"/>
</dbReference>
<dbReference type="OrthoDB" id="8215423at2"/>
<dbReference type="PROSITE" id="PS00211">
    <property type="entry name" value="ABC_TRANSPORTER_1"/>
    <property type="match status" value="1"/>
</dbReference>
<dbReference type="PANTHER" id="PTHR45772:SF7">
    <property type="entry name" value="AMINO ACID ABC TRANSPORTER ATP-BINDING PROTEIN"/>
    <property type="match status" value="1"/>
</dbReference>
<dbReference type="GO" id="GO:1903806">
    <property type="term" value="P:L-isoleucine import across plasma membrane"/>
    <property type="evidence" value="ECO:0007669"/>
    <property type="project" value="TreeGrafter"/>
</dbReference>
<gene>
    <name evidence="7" type="ORF">YH63_003240</name>
</gene>
<evidence type="ECO:0000313" key="7">
    <source>
        <dbReference type="EMBL" id="TKT70505.1"/>
    </source>
</evidence>
<name>A0A4U6BM79_9BRAD</name>
<dbReference type="GO" id="GO:0005524">
    <property type="term" value="F:ATP binding"/>
    <property type="evidence" value="ECO:0007669"/>
    <property type="project" value="UniProtKB-KW"/>
</dbReference>
<dbReference type="SUPFAM" id="SSF52540">
    <property type="entry name" value="P-loop containing nucleoside triphosphate hydrolases"/>
    <property type="match status" value="1"/>
</dbReference>
<proteinExistence type="inferred from homology"/>
<dbReference type="SMART" id="SM00382">
    <property type="entry name" value="AAA"/>
    <property type="match status" value="1"/>
</dbReference>
<dbReference type="InterPro" id="IPR003439">
    <property type="entry name" value="ABC_transporter-like_ATP-bd"/>
</dbReference>
<evidence type="ECO:0000259" key="6">
    <source>
        <dbReference type="PROSITE" id="PS50893"/>
    </source>
</evidence>
<dbReference type="GO" id="GO:0015188">
    <property type="term" value="F:L-isoleucine transmembrane transporter activity"/>
    <property type="evidence" value="ECO:0007669"/>
    <property type="project" value="TreeGrafter"/>
</dbReference>
<dbReference type="GO" id="GO:0005886">
    <property type="term" value="C:plasma membrane"/>
    <property type="evidence" value="ECO:0007669"/>
    <property type="project" value="TreeGrafter"/>
</dbReference>
<reference evidence="7" key="1">
    <citation type="submission" date="2019-04" db="EMBL/GenBank/DDBJ databases">
        <title>Whole genome sequencing of cave bacteria.</title>
        <authorList>
            <person name="Gan H.M."/>
            <person name="Barton H."/>
            <person name="Savka M.A."/>
        </authorList>
    </citation>
    <scope>NUCLEOTIDE SEQUENCE [LARGE SCALE GENOMIC DNA]</scope>
    <source>
        <strain evidence="7">LC387</strain>
    </source>
</reference>
<comment type="similarity">
    <text evidence="1">Belongs to the ABC transporter superfamily.</text>
</comment>
<dbReference type="GO" id="GO:1903805">
    <property type="term" value="P:L-valine import across plasma membrane"/>
    <property type="evidence" value="ECO:0007669"/>
    <property type="project" value="TreeGrafter"/>
</dbReference>
<dbReference type="PROSITE" id="PS50893">
    <property type="entry name" value="ABC_TRANSPORTER_2"/>
    <property type="match status" value="1"/>
</dbReference>
<dbReference type="GO" id="GO:0015192">
    <property type="term" value="F:L-phenylalanine transmembrane transporter activity"/>
    <property type="evidence" value="ECO:0007669"/>
    <property type="project" value="TreeGrafter"/>
</dbReference>
<evidence type="ECO:0000256" key="2">
    <source>
        <dbReference type="ARBA" id="ARBA00022448"/>
    </source>
</evidence>